<dbReference type="Pfam" id="PF04967">
    <property type="entry name" value="HTH_10"/>
    <property type="match status" value="1"/>
</dbReference>
<protein>
    <recommendedName>
        <fullName evidence="8">HTH DNA binding domain-containing protein</fullName>
    </recommendedName>
</protein>
<dbReference type="EMBL" id="BAABKX010000013">
    <property type="protein sequence ID" value="GAA5053900.1"/>
    <property type="molecule type" value="Genomic_DNA"/>
</dbReference>
<accession>A0AAV3UJP1</accession>
<keyword evidence="1" id="KW-0805">Transcription regulation</keyword>
<keyword evidence="2" id="KW-0804">Transcription</keyword>
<evidence type="ECO:0008006" key="8">
    <source>
        <dbReference type="Google" id="ProtNLM"/>
    </source>
</evidence>
<evidence type="ECO:0000259" key="4">
    <source>
        <dbReference type="Pfam" id="PF04967"/>
    </source>
</evidence>
<dbReference type="Proteomes" id="UP001501729">
    <property type="component" value="Unassembled WGS sequence"/>
</dbReference>
<dbReference type="InterPro" id="IPR056493">
    <property type="entry name" value="HVO_0513_N"/>
</dbReference>
<evidence type="ECO:0000313" key="7">
    <source>
        <dbReference type="Proteomes" id="UP001501729"/>
    </source>
</evidence>
<dbReference type="PANTHER" id="PTHR34236:SF1">
    <property type="entry name" value="DIMETHYL SULFOXIDE REDUCTASE TRANSCRIPTIONAL ACTIVATOR"/>
    <property type="match status" value="1"/>
</dbReference>
<organism evidence="6 7">
    <name type="scientific">Haladaptatus pallidirubidus</name>
    <dbReference type="NCBI Taxonomy" id="1008152"/>
    <lineage>
        <taxon>Archaea</taxon>
        <taxon>Methanobacteriati</taxon>
        <taxon>Methanobacteriota</taxon>
        <taxon>Stenosarchaea group</taxon>
        <taxon>Halobacteria</taxon>
        <taxon>Halobacteriales</taxon>
        <taxon>Haladaptataceae</taxon>
        <taxon>Haladaptatus</taxon>
    </lineage>
</organism>
<feature type="domain" description="HTH bat-type" evidence="4">
    <location>
        <begin position="184"/>
        <end position="235"/>
    </location>
</feature>
<feature type="domain" description="HVO-0513-like N-terminal" evidence="5">
    <location>
        <begin position="48"/>
        <end position="173"/>
    </location>
</feature>
<dbReference type="InterPro" id="IPR007050">
    <property type="entry name" value="HTH_bacterioopsin"/>
</dbReference>
<evidence type="ECO:0000256" key="2">
    <source>
        <dbReference type="ARBA" id="ARBA00023163"/>
    </source>
</evidence>
<gene>
    <name evidence="6" type="ORF">GCM10025751_31750</name>
</gene>
<dbReference type="InterPro" id="IPR036388">
    <property type="entry name" value="WH-like_DNA-bd_sf"/>
</dbReference>
<dbReference type="RefSeq" id="WP_227778465.1">
    <property type="nucleotide sequence ID" value="NZ_BAABKX010000013.1"/>
</dbReference>
<dbReference type="Pfam" id="PF24278">
    <property type="entry name" value="HVO_0513_N"/>
    <property type="match status" value="1"/>
</dbReference>
<evidence type="ECO:0000313" key="6">
    <source>
        <dbReference type="EMBL" id="GAA5053900.1"/>
    </source>
</evidence>
<evidence type="ECO:0000259" key="5">
    <source>
        <dbReference type="Pfam" id="PF24278"/>
    </source>
</evidence>
<evidence type="ECO:0000256" key="3">
    <source>
        <dbReference type="SAM" id="MobiDB-lite"/>
    </source>
</evidence>
<keyword evidence="7" id="KW-1185">Reference proteome</keyword>
<name>A0AAV3UJP1_9EURY</name>
<feature type="region of interest" description="Disordered" evidence="3">
    <location>
        <begin position="1"/>
        <end position="26"/>
    </location>
</feature>
<dbReference type="Gene3D" id="1.10.10.10">
    <property type="entry name" value="Winged helix-like DNA-binding domain superfamily/Winged helix DNA-binding domain"/>
    <property type="match status" value="1"/>
</dbReference>
<comment type="caution">
    <text evidence="6">The sequence shown here is derived from an EMBL/GenBank/DDBJ whole genome shotgun (WGS) entry which is preliminary data.</text>
</comment>
<reference evidence="6 7" key="1">
    <citation type="journal article" date="2019" name="Int. J. Syst. Evol. Microbiol.">
        <title>The Global Catalogue of Microorganisms (GCM) 10K type strain sequencing project: providing services to taxonomists for standard genome sequencing and annotation.</title>
        <authorList>
            <consortium name="The Broad Institute Genomics Platform"/>
            <consortium name="The Broad Institute Genome Sequencing Center for Infectious Disease"/>
            <person name="Wu L."/>
            <person name="Ma J."/>
        </authorList>
    </citation>
    <scope>NUCLEOTIDE SEQUENCE [LARGE SCALE GENOMIC DNA]</scope>
    <source>
        <strain evidence="6 7">JCM 17504</strain>
    </source>
</reference>
<proteinExistence type="predicted"/>
<dbReference type="PANTHER" id="PTHR34236">
    <property type="entry name" value="DIMETHYL SULFOXIDE REDUCTASE TRANSCRIPTIONAL ACTIVATOR"/>
    <property type="match status" value="1"/>
</dbReference>
<evidence type="ECO:0000256" key="1">
    <source>
        <dbReference type="ARBA" id="ARBA00023015"/>
    </source>
</evidence>
<dbReference type="GeneID" id="68616774"/>
<sequence length="240" mass="26417">MTYHSNSQDQKVDESEKGGQTQGPRYATVLLELDEEHESSDDDIAPGRSAVTRRQLHHFNLVDDETVVLLYHFQGDLDQIETVLDAAPDVLNYGLVDQGEGGGFAYIHCELDDPVRSIVSTLHLFEVVLDMPLEFTTDGSVKATLIGEEPALGEALEAISGIVNIHLEKTGTYRPGARDLGATLTDRQYQILTVAVREGYYEVPRGSTLEDVAAEIDLSRATVGEHLQKIEAKVLSRIVQ</sequence>
<dbReference type="AlphaFoldDB" id="A0AAV3UJP1"/>